<dbReference type="RefSeq" id="WP_204604231.1">
    <property type="nucleotide sequence ID" value="NZ_JBHSED010000070.1"/>
</dbReference>
<evidence type="ECO:0000313" key="2">
    <source>
        <dbReference type="Proteomes" id="UP001595755"/>
    </source>
</evidence>
<dbReference type="Gene3D" id="3.40.50.300">
    <property type="entry name" value="P-loop containing nucleotide triphosphate hydrolases"/>
    <property type="match status" value="1"/>
</dbReference>
<dbReference type="EMBL" id="JBHSED010000070">
    <property type="protein sequence ID" value="MFC4307015.1"/>
    <property type="molecule type" value="Genomic_DNA"/>
</dbReference>
<dbReference type="SUPFAM" id="SSF52540">
    <property type="entry name" value="P-loop containing nucleoside triphosphate hydrolases"/>
    <property type="match status" value="1"/>
</dbReference>
<evidence type="ECO:0000313" key="1">
    <source>
        <dbReference type="EMBL" id="MFC4307015.1"/>
    </source>
</evidence>
<keyword evidence="2" id="KW-1185">Reference proteome</keyword>
<comment type="caution">
    <text evidence="1">The sequence shown here is derived from an EMBL/GenBank/DDBJ whole genome shotgun (WGS) entry which is preliminary data.</text>
</comment>
<name>A0ABV8SIB2_9BACL</name>
<protein>
    <submittedName>
        <fullName evidence="1">AAA family ATPase</fullName>
    </submittedName>
</protein>
<dbReference type="Proteomes" id="UP001595755">
    <property type="component" value="Unassembled WGS sequence"/>
</dbReference>
<reference evidence="2" key="1">
    <citation type="journal article" date="2019" name="Int. J. Syst. Evol. Microbiol.">
        <title>The Global Catalogue of Microorganisms (GCM) 10K type strain sequencing project: providing services to taxonomists for standard genome sequencing and annotation.</title>
        <authorList>
            <consortium name="The Broad Institute Genomics Platform"/>
            <consortium name="The Broad Institute Genome Sequencing Center for Infectious Disease"/>
            <person name="Wu L."/>
            <person name="Ma J."/>
        </authorList>
    </citation>
    <scope>NUCLEOTIDE SEQUENCE [LARGE SCALE GENOMIC DNA]</scope>
    <source>
        <strain evidence="2">CGMCC 4.1641</strain>
    </source>
</reference>
<gene>
    <name evidence="1" type="ORF">ACFO1S_26690</name>
</gene>
<dbReference type="InterPro" id="IPR027417">
    <property type="entry name" value="P-loop_NTPase"/>
</dbReference>
<accession>A0ABV8SIB2</accession>
<sequence length="199" mass="22577">MAKLVFFVGGAGAGKTTLAKALASKRRAVVLDMDTLLRPAAVALMTLAGLDPDDRDSPEYKRLCRDLGYRITMDAAWENIGVGNDTFVIGPFTKETDDPDWIERELARSGVPASEVETKLVLVHLPSQEAYRQRIEHRSTAIDLWKLDNWSEFSRSLAPRTPKWRLPASCMLRYDNSRPFDETQLSLLEAFVYEERDRE</sequence>
<organism evidence="1 2">
    <name type="scientific">Cohnella boryungensis</name>
    <dbReference type="NCBI Taxonomy" id="768479"/>
    <lineage>
        <taxon>Bacteria</taxon>
        <taxon>Bacillati</taxon>
        <taxon>Bacillota</taxon>
        <taxon>Bacilli</taxon>
        <taxon>Bacillales</taxon>
        <taxon>Paenibacillaceae</taxon>
        <taxon>Cohnella</taxon>
    </lineage>
</organism>
<proteinExistence type="predicted"/>
<dbReference type="Pfam" id="PF13671">
    <property type="entry name" value="AAA_33"/>
    <property type="match status" value="1"/>
</dbReference>